<dbReference type="SMART" id="SM00014">
    <property type="entry name" value="acidPPc"/>
    <property type="match status" value="1"/>
</dbReference>
<dbReference type="AlphaFoldDB" id="A0A5E4QFV7"/>
<gene>
    <name evidence="8" type="ORF">LSINAPIS_LOCUS8130</name>
</gene>
<dbReference type="InterPro" id="IPR000326">
    <property type="entry name" value="PAP2/HPO"/>
</dbReference>
<feature type="transmembrane region" description="Helical" evidence="6">
    <location>
        <begin position="57"/>
        <end position="77"/>
    </location>
</feature>
<feature type="domain" description="Phosphatidic acid phosphatase type 2/haloperoxidase" evidence="7">
    <location>
        <begin position="106"/>
        <end position="253"/>
    </location>
</feature>
<protein>
    <recommendedName>
        <fullName evidence="7">Phosphatidic acid phosphatase type 2/haloperoxidase domain-containing protein</fullName>
    </recommendedName>
</protein>
<dbReference type="Pfam" id="PF01569">
    <property type="entry name" value="PAP2"/>
    <property type="match status" value="1"/>
</dbReference>
<dbReference type="Gene3D" id="1.20.144.10">
    <property type="entry name" value="Phosphatidic acid phosphatase type 2/haloperoxidase"/>
    <property type="match status" value="1"/>
</dbReference>
<dbReference type="PANTHER" id="PTHR10165:SF197">
    <property type="entry name" value="FI04477P-RELATED"/>
    <property type="match status" value="1"/>
</dbReference>
<evidence type="ECO:0000256" key="3">
    <source>
        <dbReference type="ARBA" id="ARBA00022692"/>
    </source>
</evidence>
<dbReference type="Proteomes" id="UP000324832">
    <property type="component" value="Unassembled WGS sequence"/>
</dbReference>
<feature type="transmembrane region" description="Helical" evidence="6">
    <location>
        <begin position="12"/>
        <end position="31"/>
    </location>
</feature>
<keyword evidence="3 6" id="KW-0812">Transmembrane</keyword>
<comment type="similarity">
    <text evidence="2">Belongs to the PA-phosphatase related phosphoesterase family.</text>
</comment>
<dbReference type="InterPro" id="IPR043216">
    <property type="entry name" value="PAP-like"/>
</dbReference>
<evidence type="ECO:0000256" key="1">
    <source>
        <dbReference type="ARBA" id="ARBA00004141"/>
    </source>
</evidence>
<name>A0A5E4QFV7_9NEOP</name>
<dbReference type="GO" id="GO:0008195">
    <property type="term" value="F:phosphatidate phosphatase activity"/>
    <property type="evidence" value="ECO:0007669"/>
    <property type="project" value="TreeGrafter"/>
</dbReference>
<dbReference type="GO" id="GO:0046839">
    <property type="term" value="P:phospholipid dephosphorylation"/>
    <property type="evidence" value="ECO:0007669"/>
    <property type="project" value="TreeGrafter"/>
</dbReference>
<keyword evidence="4 6" id="KW-1133">Transmembrane helix</keyword>
<organism evidence="8 9">
    <name type="scientific">Leptidea sinapis</name>
    <dbReference type="NCBI Taxonomy" id="189913"/>
    <lineage>
        <taxon>Eukaryota</taxon>
        <taxon>Metazoa</taxon>
        <taxon>Ecdysozoa</taxon>
        <taxon>Arthropoda</taxon>
        <taxon>Hexapoda</taxon>
        <taxon>Insecta</taxon>
        <taxon>Pterygota</taxon>
        <taxon>Neoptera</taxon>
        <taxon>Endopterygota</taxon>
        <taxon>Lepidoptera</taxon>
        <taxon>Glossata</taxon>
        <taxon>Ditrysia</taxon>
        <taxon>Papilionoidea</taxon>
        <taxon>Pieridae</taxon>
        <taxon>Dismorphiinae</taxon>
        <taxon>Leptidea</taxon>
    </lineage>
</organism>
<evidence type="ECO:0000256" key="5">
    <source>
        <dbReference type="ARBA" id="ARBA00023136"/>
    </source>
</evidence>
<dbReference type="PANTHER" id="PTHR10165">
    <property type="entry name" value="LIPID PHOSPHATE PHOSPHATASE"/>
    <property type="match status" value="1"/>
</dbReference>
<dbReference type="GO" id="GO:0006644">
    <property type="term" value="P:phospholipid metabolic process"/>
    <property type="evidence" value="ECO:0007669"/>
    <property type="project" value="InterPro"/>
</dbReference>
<dbReference type="EMBL" id="FZQP02002835">
    <property type="protein sequence ID" value="VVC96680.1"/>
    <property type="molecule type" value="Genomic_DNA"/>
</dbReference>
<proteinExistence type="inferred from homology"/>
<dbReference type="CDD" id="cd03384">
    <property type="entry name" value="PAP2_wunen"/>
    <property type="match status" value="1"/>
</dbReference>
<feature type="transmembrane region" description="Helical" evidence="6">
    <location>
        <begin position="175"/>
        <end position="195"/>
    </location>
</feature>
<feature type="transmembrane region" description="Helical" evidence="6">
    <location>
        <begin position="98"/>
        <end position="127"/>
    </location>
</feature>
<evidence type="ECO:0000256" key="6">
    <source>
        <dbReference type="SAM" id="Phobius"/>
    </source>
</evidence>
<comment type="subcellular location">
    <subcellularLocation>
        <location evidence="1">Membrane</location>
        <topology evidence="1">Multi-pass membrane protein</topology>
    </subcellularLocation>
</comment>
<evidence type="ECO:0000313" key="9">
    <source>
        <dbReference type="Proteomes" id="UP000324832"/>
    </source>
</evidence>
<evidence type="ECO:0000259" key="7">
    <source>
        <dbReference type="SMART" id="SM00014"/>
    </source>
</evidence>
<evidence type="ECO:0000256" key="2">
    <source>
        <dbReference type="ARBA" id="ARBA00008816"/>
    </source>
</evidence>
<dbReference type="SUPFAM" id="SSF48317">
    <property type="entry name" value="Acid phosphatase/Vanadium-dependent haloperoxidase"/>
    <property type="match status" value="1"/>
</dbReference>
<dbReference type="GO" id="GO:0007165">
    <property type="term" value="P:signal transduction"/>
    <property type="evidence" value="ECO:0007669"/>
    <property type="project" value="TreeGrafter"/>
</dbReference>
<feature type="transmembrane region" description="Helical" evidence="6">
    <location>
        <begin position="207"/>
        <end position="226"/>
    </location>
</feature>
<dbReference type="GO" id="GO:0005886">
    <property type="term" value="C:plasma membrane"/>
    <property type="evidence" value="ECO:0007669"/>
    <property type="project" value="TreeGrafter"/>
</dbReference>
<evidence type="ECO:0000256" key="4">
    <source>
        <dbReference type="ARBA" id="ARBA00022989"/>
    </source>
</evidence>
<evidence type="ECO:0000313" key="8">
    <source>
        <dbReference type="EMBL" id="VVC96680.1"/>
    </source>
</evidence>
<reference evidence="8 9" key="1">
    <citation type="submission" date="2017-07" db="EMBL/GenBank/DDBJ databases">
        <authorList>
            <person name="Talla V."/>
            <person name="Backstrom N."/>
        </authorList>
    </citation>
    <scope>NUCLEOTIDE SEQUENCE [LARGE SCALE GENOMIC DNA]</scope>
</reference>
<keyword evidence="9" id="KW-1185">Reference proteome</keyword>
<dbReference type="InterPro" id="IPR036938">
    <property type="entry name" value="PAP2/HPO_sf"/>
</dbReference>
<feature type="transmembrane region" description="Helical" evidence="6">
    <location>
        <begin position="238"/>
        <end position="257"/>
    </location>
</feature>
<sequence length="287" mass="32552">MVKNNMILKMFLDLIALIIVSFPLLAIKLWASPYERGFFYDDSSLALPYKDQTISEALLAGLGFALMVATILIVEIIRGVKGKSVRDKYLCGSEIPGWVWESYTAIGVFTFGAACQQLIVTVAKYVIGRLRPHFYDLCVPVPTSMEQVERDLGYVQNFTCTGPLANHNTMLDMRLSFPSAHSGFAMYCAIFFIMYIQVKAKWRGSKLMRHVAQFIVFLAAWYVGLSRVTDHMHHWSDVAVGFAAGAAFAIMTFVYIYKPKKYLARDSYETERTSQPEFLPRPVLMRT</sequence>
<accession>A0A5E4QFV7</accession>
<keyword evidence="5 6" id="KW-0472">Membrane</keyword>